<reference evidence="2" key="1">
    <citation type="submission" date="2011-12" db="EMBL/GenBank/DDBJ databases">
        <title>The complete genome of chromosome of Sulfobacillus acidophilus DSM 10332.</title>
        <authorList>
            <person name="Lucas S."/>
            <person name="Han J."/>
            <person name="Lapidus A."/>
            <person name="Bruce D."/>
            <person name="Goodwin L."/>
            <person name="Pitluck S."/>
            <person name="Peters L."/>
            <person name="Kyrpides N."/>
            <person name="Mavromatis K."/>
            <person name="Ivanova N."/>
            <person name="Mikhailova N."/>
            <person name="Chertkov O."/>
            <person name="Saunders E."/>
            <person name="Detter J.C."/>
            <person name="Tapia R."/>
            <person name="Han C."/>
            <person name="Land M."/>
            <person name="Hauser L."/>
            <person name="Markowitz V."/>
            <person name="Cheng J.-F."/>
            <person name="Hugenholtz P."/>
            <person name="Woyke T."/>
            <person name="Wu D."/>
            <person name="Pukall R."/>
            <person name="Gehrich-Schroeter G."/>
            <person name="Schneider S."/>
            <person name="Klenk H.-P."/>
            <person name="Eisen J.A."/>
        </authorList>
    </citation>
    <scope>NUCLEOTIDE SEQUENCE [LARGE SCALE GENOMIC DNA]</scope>
    <source>
        <strain evidence="2">ATCC 700253 / DSM 10332 / NAL</strain>
    </source>
</reference>
<dbReference type="Proteomes" id="UP000005439">
    <property type="component" value="Chromosome"/>
</dbReference>
<dbReference type="STRING" id="679936.Sulac_1141"/>
<dbReference type="HOGENOM" id="CLU_1805165_0_0_9"/>
<evidence type="ECO:0000313" key="2">
    <source>
        <dbReference type="Proteomes" id="UP000005439"/>
    </source>
</evidence>
<protein>
    <submittedName>
        <fullName evidence="1">Uncharacterized protein</fullName>
    </submittedName>
</protein>
<dbReference type="KEGG" id="sap:Sulac_1141"/>
<evidence type="ECO:0000313" key="1">
    <source>
        <dbReference type="EMBL" id="AEW04641.1"/>
    </source>
</evidence>
<dbReference type="PATRIC" id="fig|679936.5.peg.1201"/>
<organism evidence="1 2">
    <name type="scientific">Sulfobacillus acidophilus (strain ATCC 700253 / DSM 10332 / NAL)</name>
    <dbReference type="NCBI Taxonomy" id="679936"/>
    <lineage>
        <taxon>Bacteria</taxon>
        <taxon>Bacillati</taxon>
        <taxon>Bacillota</taxon>
        <taxon>Clostridia</taxon>
        <taxon>Eubacteriales</taxon>
        <taxon>Clostridiales Family XVII. Incertae Sedis</taxon>
        <taxon>Sulfobacillus</taxon>
    </lineage>
</organism>
<dbReference type="AlphaFoldDB" id="G8TUJ4"/>
<sequence>MKDDLIGAILLIVLAFAFVVGIPIIAYQTTANIVATNAIQSSAVVSPYQSLKHVSVAWSRSVYDPQTATTVVYGTLYNTSAFYAVPVQRSAFLWSHSGVSQAPETSWSVITVPIEGTEELTIDLSGKPTGALTFGDHSQPVPR</sequence>
<name>G8TUJ4_SULAD</name>
<proteinExistence type="predicted"/>
<dbReference type="EMBL" id="CP003179">
    <property type="protein sequence ID" value="AEW04641.1"/>
    <property type="molecule type" value="Genomic_DNA"/>
</dbReference>
<reference evidence="1 2" key="2">
    <citation type="journal article" date="2012" name="Stand. Genomic Sci.">
        <title>Complete genome sequence of the moderately thermophilic mineral-sulfide-oxidizing firmicute Sulfobacillus acidophilus type strain (NAL(T)).</title>
        <authorList>
            <person name="Anderson I."/>
            <person name="Chertkov O."/>
            <person name="Chen A."/>
            <person name="Saunders E."/>
            <person name="Lapidus A."/>
            <person name="Nolan M."/>
            <person name="Lucas S."/>
            <person name="Hammon N."/>
            <person name="Deshpande S."/>
            <person name="Cheng J.F."/>
            <person name="Han C."/>
            <person name="Tapia R."/>
            <person name="Goodwin L.A."/>
            <person name="Pitluck S."/>
            <person name="Liolios K."/>
            <person name="Pagani I."/>
            <person name="Ivanova N."/>
            <person name="Mikhailova N."/>
            <person name="Pati A."/>
            <person name="Palaniappan K."/>
            <person name="Land M."/>
            <person name="Pan C."/>
            <person name="Rohde M."/>
            <person name="Pukall R."/>
            <person name="Goker M."/>
            <person name="Detter J.C."/>
            <person name="Woyke T."/>
            <person name="Bristow J."/>
            <person name="Eisen J.A."/>
            <person name="Markowitz V."/>
            <person name="Hugenholtz P."/>
            <person name="Kyrpides N.C."/>
            <person name="Klenk H.P."/>
            <person name="Mavromatis K."/>
        </authorList>
    </citation>
    <scope>NUCLEOTIDE SEQUENCE [LARGE SCALE GENOMIC DNA]</scope>
    <source>
        <strain evidence="2">ATCC 700253 / DSM 10332 / NAL</strain>
    </source>
</reference>
<gene>
    <name evidence="1" type="ordered locus">Sulac_1141</name>
</gene>
<accession>G8TUJ4</accession>
<keyword evidence="2" id="KW-1185">Reference proteome</keyword>